<dbReference type="GO" id="GO:0043023">
    <property type="term" value="F:ribosomal large subunit binding"/>
    <property type="evidence" value="ECO:0007669"/>
    <property type="project" value="TreeGrafter"/>
</dbReference>
<dbReference type="OMA" id="IYGSHWE"/>
<evidence type="ECO:0000256" key="11">
    <source>
        <dbReference type="ARBA" id="ARBA00022771"/>
    </source>
</evidence>
<dbReference type="EC" id="2.3.2.27" evidence="5 16"/>
<evidence type="ECO:0000256" key="6">
    <source>
        <dbReference type="ARBA" id="ARBA00017157"/>
    </source>
</evidence>
<dbReference type="InterPro" id="IPR011989">
    <property type="entry name" value="ARM-like"/>
</dbReference>
<evidence type="ECO:0000256" key="7">
    <source>
        <dbReference type="ARBA" id="ARBA00022490"/>
    </source>
</evidence>
<dbReference type="RefSeq" id="XP_016606210.1">
    <property type="nucleotide sequence ID" value="XM_016754774.1"/>
</dbReference>
<evidence type="ECO:0000256" key="2">
    <source>
        <dbReference type="ARBA" id="ARBA00004514"/>
    </source>
</evidence>
<evidence type="ECO:0000313" key="18">
    <source>
        <dbReference type="EMBL" id="KNC98170.1"/>
    </source>
</evidence>
<dbReference type="GeneID" id="27689866"/>
<dbReference type="UniPathway" id="UPA00143"/>
<dbReference type="SMART" id="SM00744">
    <property type="entry name" value="RINGv"/>
    <property type="match status" value="1"/>
</dbReference>
<dbReference type="SUPFAM" id="SSF57850">
    <property type="entry name" value="RING/U-box"/>
    <property type="match status" value="1"/>
</dbReference>
<dbReference type="SUPFAM" id="SSF48371">
    <property type="entry name" value="ARM repeat"/>
    <property type="match status" value="1"/>
</dbReference>
<dbReference type="InParanoid" id="A0A0L0H9F5"/>
<dbReference type="GO" id="GO:0061630">
    <property type="term" value="F:ubiquitin protein ligase activity"/>
    <property type="evidence" value="ECO:0007669"/>
    <property type="project" value="UniProtKB-UniRule"/>
</dbReference>
<dbReference type="PANTHER" id="PTHR12389">
    <property type="entry name" value="ZINC FINGER PROTEIN 294"/>
    <property type="match status" value="1"/>
</dbReference>
<evidence type="ECO:0000313" key="19">
    <source>
        <dbReference type="Proteomes" id="UP000053201"/>
    </source>
</evidence>
<dbReference type="InterPro" id="IPR039795">
    <property type="entry name" value="LTN1/Rkr1"/>
</dbReference>
<dbReference type="PROSITE" id="PS50089">
    <property type="entry name" value="ZF_RING_2"/>
    <property type="match status" value="1"/>
</dbReference>
<dbReference type="VEuPathDB" id="FungiDB:SPPG_06574"/>
<dbReference type="Pfam" id="PF22958">
    <property type="entry name" value="Ltn1_1st"/>
    <property type="match status" value="1"/>
</dbReference>
<dbReference type="SMART" id="SM01197">
    <property type="entry name" value="FANCL_C"/>
    <property type="match status" value="1"/>
</dbReference>
<dbReference type="PANTHER" id="PTHR12389:SF0">
    <property type="entry name" value="E3 UBIQUITIN-PROTEIN LIGASE LISTERIN"/>
    <property type="match status" value="1"/>
</dbReference>
<keyword evidence="11 15" id="KW-0863">Zinc-finger</keyword>
<keyword evidence="7" id="KW-0963">Cytoplasm</keyword>
<evidence type="ECO:0000256" key="13">
    <source>
        <dbReference type="ARBA" id="ARBA00022833"/>
    </source>
</evidence>
<dbReference type="InterPro" id="IPR054476">
    <property type="entry name" value="Ltn1_N"/>
</dbReference>
<comment type="catalytic activity">
    <reaction evidence="1 16">
        <text>S-ubiquitinyl-[E2 ubiquitin-conjugating enzyme]-L-cysteine + [acceptor protein]-L-lysine = [E2 ubiquitin-conjugating enzyme]-L-cysteine + N(6)-ubiquitinyl-[acceptor protein]-L-lysine.</text>
        <dbReference type="EC" id="2.3.2.27"/>
    </reaction>
</comment>
<protein>
    <recommendedName>
        <fullName evidence="6 16">E3 ubiquitin-protein ligase listerin</fullName>
        <ecNumber evidence="5 16">2.3.2.27</ecNumber>
    </recommendedName>
    <alternativeName>
        <fullName evidence="16">RING-type E3 ubiquitin transferase listerin</fullName>
    </alternativeName>
</protein>
<dbReference type="InterPro" id="IPR013083">
    <property type="entry name" value="Znf_RING/FYVE/PHD"/>
</dbReference>
<comment type="subcellular location">
    <subcellularLocation>
        <location evidence="2">Cytoplasm</location>
        <location evidence="2">Cytosol</location>
    </subcellularLocation>
</comment>
<dbReference type="InterPro" id="IPR054478">
    <property type="entry name" value="LTN1_UBC"/>
</dbReference>
<dbReference type="eggNOG" id="KOG0803">
    <property type="taxonomic scope" value="Eukaryota"/>
</dbReference>
<dbReference type="GO" id="GO:0008270">
    <property type="term" value="F:zinc ion binding"/>
    <property type="evidence" value="ECO:0007669"/>
    <property type="project" value="UniProtKB-KW"/>
</dbReference>
<dbReference type="InterPro" id="IPR001841">
    <property type="entry name" value="Znf_RING"/>
</dbReference>
<evidence type="ECO:0000256" key="3">
    <source>
        <dbReference type="ARBA" id="ARBA00004906"/>
    </source>
</evidence>
<dbReference type="GO" id="GO:0016567">
    <property type="term" value="P:protein ubiquitination"/>
    <property type="evidence" value="ECO:0007669"/>
    <property type="project" value="UniProtKB-UniPathway"/>
</dbReference>
<comment type="subunit">
    <text evidence="16">Component of the ribosome quality control complex (RQC).</text>
</comment>
<dbReference type="Pfam" id="PF23009">
    <property type="entry name" value="UBC_like"/>
    <property type="match status" value="1"/>
</dbReference>
<comment type="function">
    <text evidence="16">E3 ubiquitin-protein ligase. Component of the ribosome quality control complex (RQC), a ribosome-associated complex that mediates ubiquitination and extraction of incompletely synthesized nascent chains for proteasomal degradation.</text>
</comment>
<evidence type="ECO:0000256" key="16">
    <source>
        <dbReference type="RuleBase" id="RU367090"/>
    </source>
</evidence>
<keyword evidence="19" id="KW-1185">Reference proteome</keyword>
<gene>
    <name evidence="18" type="ORF">SPPG_06574</name>
</gene>
<evidence type="ECO:0000256" key="4">
    <source>
        <dbReference type="ARBA" id="ARBA00007997"/>
    </source>
</evidence>
<dbReference type="SMART" id="SM00184">
    <property type="entry name" value="RING"/>
    <property type="match status" value="1"/>
</dbReference>
<comment type="pathway">
    <text evidence="3 16">Protein modification; protein ubiquitination.</text>
</comment>
<proteinExistence type="inferred from homology"/>
<accession>A0A0L0H9F5</accession>
<comment type="similarity">
    <text evidence="4 16">Belongs to the LTN1 family.</text>
</comment>
<organism evidence="18 19">
    <name type="scientific">Spizellomyces punctatus (strain DAOM BR117)</name>
    <dbReference type="NCBI Taxonomy" id="645134"/>
    <lineage>
        <taxon>Eukaryota</taxon>
        <taxon>Fungi</taxon>
        <taxon>Fungi incertae sedis</taxon>
        <taxon>Chytridiomycota</taxon>
        <taxon>Chytridiomycota incertae sedis</taxon>
        <taxon>Chytridiomycetes</taxon>
        <taxon>Spizellomycetales</taxon>
        <taxon>Spizellomycetaceae</taxon>
        <taxon>Spizellomyces</taxon>
    </lineage>
</organism>
<dbReference type="InterPro" id="IPR054477">
    <property type="entry name" value="LTN1_E3_ligase_6th"/>
</dbReference>
<dbReference type="GO" id="GO:1990116">
    <property type="term" value="P:ribosome-associated ubiquitin-dependent protein catabolic process"/>
    <property type="evidence" value="ECO:0007669"/>
    <property type="project" value="UniProtKB-UniRule"/>
</dbReference>
<keyword evidence="12 16" id="KW-0833">Ubl conjugation pathway</keyword>
<dbReference type="GO" id="GO:0005829">
    <property type="term" value="C:cytosol"/>
    <property type="evidence" value="ECO:0007669"/>
    <property type="project" value="UniProtKB-SubCell"/>
</dbReference>
<evidence type="ECO:0000256" key="10">
    <source>
        <dbReference type="ARBA" id="ARBA00022737"/>
    </source>
</evidence>
<dbReference type="OrthoDB" id="6108at2759"/>
<evidence type="ECO:0000256" key="9">
    <source>
        <dbReference type="ARBA" id="ARBA00022723"/>
    </source>
</evidence>
<name>A0A0L0H9F5_SPIPD</name>
<dbReference type="InterPro" id="IPR039804">
    <property type="entry name" value="RING-CH-C4HC3_LTN1"/>
</dbReference>
<evidence type="ECO:0000256" key="14">
    <source>
        <dbReference type="ARBA" id="ARBA00055150"/>
    </source>
</evidence>
<dbReference type="InterPro" id="IPR016024">
    <property type="entry name" value="ARM-type_fold"/>
</dbReference>
<keyword evidence="9 16" id="KW-0479">Metal-binding</keyword>
<evidence type="ECO:0000256" key="1">
    <source>
        <dbReference type="ARBA" id="ARBA00000900"/>
    </source>
</evidence>
<dbReference type="CDD" id="cd16491">
    <property type="entry name" value="RING-CH-C4HC3_LTN1"/>
    <property type="match status" value="1"/>
</dbReference>
<keyword evidence="13 16" id="KW-0862">Zinc</keyword>
<evidence type="ECO:0000256" key="5">
    <source>
        <dbReference type="ARBA" id="ARBA00012483"/>
    </source>
</evidence>
<comment type="function">
    <text evidence="14">E3 ubiquitin-protein ligase component of the ribosome quality control complex (RQC), a ribosome-associated complex that mediates ubiquitination and extraction of incompletely synthesized nascent chains for proteasomal degradation. Mediates ubiquitination of proteins derived from mRNAs lacking stop codons (non-stop proteins) and other translation arrest products induced by poly-lysine sequences and tandem rare codons. Ubiquitination leads to CDC48 recruitment for extraction and degradation of the incomplete translation product. May indirectly play a role in chromatin function and transcription.</text>
</comment>
<dbReference type="FunCoup" id="A0A0L0H9F5">
    <property type="interactions" value="426"/>
</dbReference>
<feature type="domain" description="RING-type" evidence="17">
    <location>
        <begin position="1535"/>
        <end position="1582"/>
    </location>
</feature>
<dbReference type="EMBL" id="KQ257461">
    <property type="protein sequence ID" value="KNC98170.1"/>
    <property type="molecule type" value="Genomic_DNA"/>
</dbReference>
<dbReference type="FunFam" id="3.30.40.10:FF:000038">
    <property type="entry name" value="E3 ubiquitin-protein ligase listerin"/>
    <property type="match status" value="1"/>
</dbReference>
<dbReference type="GO" id="GO:0072344">
    <property type="term" value="P:rescue of stalled ribosome"/>
    <property type="evidence" value="ECO:0007669"/>
    <property type="project" value="UniProtKB-UniRule"/>
</dbReference>
<dbReference type="GO" id="GO:1990112">
    <property type="term" value="C:RQC complex"/>
    <property type="evidence" value="ECO:0007669"/>
    <property type="project" value="UniProtKB-UniRule"/>
</dbReference>
<dbReference type="Proteomes" id="UP000053201">
    <property type="component" value="Unassembled WGS sequence"/>
</dbReference>
<dbReference type="Pfam" id="PF13639">
    <property type="entry name" value="zf-RING_2"/>
    <property type="match status" value="1"/>
</dbReference>
<keyword evidence="8 16" id="KW-0808">Transferase</keyword>
<evidence type="ECO:0000259" key="17">
    <source>
        <dbReference type="PROSITE" id="PS50089"/>
    </source>
</evidence>
<evidence type="ECO:0000256" key="12">
    <source>
        <dbReference type="ARBA" id="ARBA00022786"/>
    </source>
</evidence>
<evidence type="ECO:0000256" key="15">
    <source>
        <dbReference type="PROSITE-ProRule" id="PRU00175"/>
    </source>
</evidence>
<keyword evidence="10" id="KW-0677">Repeat</keyword>
<reference evidence="18 19" key="1">
    <citation type="submission" date="2009-08" db="EMBL/GenBank/DDBJ databases">
        <title>The Genome Sequence of Spizellomyces punctatus strain DAOM BR117.</title>
        <authorList>
            <consortium name="The Broad Institute Genome Sequencing Platform"/>
            <person name="Russ C."/>
            <person name="Cuomo C."/>
            <person name="Shea T."/>
            <person name="Young S.K."/>
            <person name="Zeng Q."/>
            <person name="Koehrsen M."/>
            <person name="Haas B."/>
            <person name="Borodovsky M."/>
            <person name="Guigo R."/>
            <person name="Alvarado L."/>
            <person name="Berlin A."/>
            <person name="Bochicchio J."/>
            <person name="Borenstein D."/>
            <person name="Chapman S."/>
            <person name="Chen Z."/>
            <person name="Engels R."/>
            <person name="Freedman E."/>
            <person name="Gellesch M."/>
            <person name="Goldberg J."/>
            <person name="Griggs A."/>
            <person name="Gujja S."/>
            <person name="Heiman D."/>
            <person name="Hepburn T."/>
            <person name="Howarth C."/>
            <person name="Jen D."/>
            <person name="Larson L."/>
            <person name="Lewis B."/>
            <person name="Mehta T."/>
            <person name="Park D."/>
            <person name="Pearson M."/>
            <person name="Roberts A."/>
            <person name="Saif S."/>
            <person name="Shenoy N."/>
            <person name="Sisk P."/>
            <person name="Stolte C."/>
            <person name="Sykes S."/>
            <person name="Thomson T."/>
            <person name="Walk T."/>
            <person name="White J."/>
            <person name="Yandava C."/>
            <person name="Burger G."/>
            <person name="Gray M.W."/>
            <person name="Holland P.W.H."/>
            <person name="King N."/>
            <person name="Lang F.B.F."/>
            <person name="Roger A.J."/>
            <person name="Ruiz-Trillo I."/>
            <person name="Lander E."/>
            <person name="Nusbaum C."/>
        </authorList>
    </citation>
    <scope>NUCLEOTIDE SEQUENCE [LARGE SCALE GENOMIC DNA]</scope>
    <source>
        <strain evidence="18 19">DAOM BR117</strain>
    </source>
</reference>
<dbReference type="Pfam" id="PF22999">
    <property type="entry name" value="LTN1_E3_ligase_6th"/>
    <property type="match status" value="1"/>
</dbReference>
<evidence type="ECO:0000256" key="8">
    <source>
        <dbReference type="ARBA" id="ARBA00022679"/>
    </source>
</evidence>
<dbReference type="STRING" id="645134.A0A0L0H9F5"/>
<dbReference type="Gene3D" id="3.30.40.10">
    <property type="entry name" value="Zinc/RING finger domain, C3HC4 (zinc finger)"/>
    <property type="match status" value="1"/>
</dbReference>
<dbReference type="InterPro" id="IPR011016">
    <property type="entry name" value="Znf_RING-CH"/>
</dbReference>
<dbReference type="Gene3D" id="1.25.10.10">
    <property type="entry name" value="Leucine-rich Repeat Variant"/>
    <property type="match status" value="1"/>
</dbReference>
<sequence length="1586" mass="178029">MGREKERRVKGNIQPAASSRAAELLTEGFGGLTVGLGAPAFGAGAEWELGDLHGDVKVLFKRLSKRDTVTRIKALEDLSAYVSSEPSETVKDILPAWSKSFNRLVIDADRRVREMTVTVQLGLVRQVRKQFAPYLKQVIGSWFCARFDANKEVARIAGEAFQTAFPSKQVEVLVYCQSEILDFVIDTLLHQTPETMSDPRFTTPEDVMSKYARVVSSCFYMLAYLFDQLPLSEITKSISKYDTLFDNPTFWNMCTHPLAPIRRASYALIKTISRVEPEILKKRLDILVPIFPGKVFSDKDPSTHSELWESLVFFTKACPESWLLPSKRPPLQKLFGFLRHGAFGSVGVSYPSLLALLACLPPEILSKETFAPEFLSNFWQGLESGSIDKTNDHIFLESWFECTLFLIVQSGGQDTAQERVEGDLFRPVFVYLFPEKYDVSKRLKPRNVSTITAKYVYKLSTSSQIPTSLVDCFMKTLERVLEGAIVRGVYPDEAAIGPEFESMSVRCGELLACLAEQGGSVRDSVERIATRLFCRILDVISPNERLSGHAHLLATLSTSFSSILTCPETHTLLTTFLTRLKSLTTHPKPASNILSMLVIYLSVLPSTAVRSVWTQVLDFVFGMDNVIPCFANLMTLVLDTVQADLTDPRIDALVTECATNRLERGEDVSSVEVVVATCLRFGPESPVLTPETVQYITTILQTVLSNFTTDLVIGYHDATHTGRAFTVLHILQHLSNTPIMASMIPDILDLAFVDGEDETGDVREALGVAKRLWEGYVCVDSDVLVKRWEANVGNVEYRGSIDTFVSQFKSIQSKVSDSLTARLIHTPSFWQSLYSTYHVYTPYLALTDPLIPLTDDAHPLPTHETDVYGNSVLVRWIGIILSFARNASFFEDRGWMLGQVVVWGVLWNDLTSLHEHETKVVEWNIPSELNNVLETVVDSIHVDPDFHTRLATLFRDVVNGSNVSVQPPDLLSDMLCSLLRSALDSNLHARALHTALDKVFPKVGLHHTDAVLWMDFGLSVECRFVRGIWNDWVLDLLAEHRDRGIRTLVSRLLDMERKVVRTTGSETAITRLWLLVALLQKDSTTLVDTSKLLNLVRAIRGWYTEPVGLDLNRHVAIFLESVVRHVDVGIHVGQWVLEVCQKWIQGGIQSTPESRVLLFYGLGLFSALQDAAQVFPDTYPTLTDRAQEIYSTVLDIFVNTSPEGVSDPEQDIWTRIADFVSSVPDSILFSVPGSTLYDLLYVPINQVQTTAYGLIHKHVVRHVADASLRVEMRKEEDVEEIPVDVVNSVRKRGMDDPHSTFGYLLSWMILFDHFQDATFDLKSQYVSHLRRLDLLPTFLDDLFGLLGLGSKMFDCSRWDVESFELQGFDMTPLSFSLLSAHLYYRTLTHTPTLLRIWWSECKNRQTTLSVESYTEKYFSPLLISTELSQILNADLSAYPDLSVRVNKTGCEVVACFAIEDAVLEMVIRIPRSFPLKLVDVEGGAGGRSAGISEARWRAWLLGASAVIGSLSGSVLEAVKLFGRNLGLHFQGVEDCAICYSVIGVIDRTLPTKQCKTCKHLFHSSCLYKWFRTSNQSTCPLCRQPTF</sequence>